<name>A0ABX2DCN9_9SPHI</name>
<dbReference type="Pfam" id="PF02872">
    <property type="entry name" value="5_nucleotid_C"/>
    <property type="match status" value="1"/>
</dbReference>
<dbReference type="SUPFAM" id="SSF55816">
    <property type="entry name" value="5'-nucleotidase (syn. UDP-sugar hydrolase), C-terminal domain"/>
    <property type="match status" value="1"/>
</dbReference>
<protein>
    <submittedName>
        <fullName evidence="3">5'-nucleotidase C-terminal domain-containing protein</fullName>
    </submittedName>
</protein>
<reference evidence="3 4" key="1">
    <citation type="submission" date="2020-05" db="EMBL/GenBank/DDBJ databases">
        <title>Description of Pedobacter foliorum sp. nov.</title>
        <authorList>
            <person name="Qi S."/>
            <person name="Carlier A."/>
            <person name="Cnockaert M."/>
            <person name="Vandamme P."/>
        </authorList>
    </citation>
    <scope>NUCLEOTIDE SEQUENCE [LARGE SCALE GENOMIC DNA]</scope>
    <source>
        <strain evidence="3 4">LMG 31300</strain>
    </source>
</reference>
<proteinExistence type="predicted"/>
<evidence type="ECO:0000313" key="3">
    <source>
        <dbReference type="EMBL" id="NQX30761.1"/>
    </source>
</evidence>
<dbReference type="InterPro" id="IPR008334">
    <property type="entry name" value="5'-Nucleotdase_C"/>
</dbReference>
<dbReference type="InterPro" id="IPR036907">
    <property type="entry name" value="5'-Nucleotdase_C_sf"/>
</dbReference>
<comment type="caution">
    <text evidence="3">The sequence shown here is derived from an EMBL/GenBank/DDBJ whole genome shotgun (WGS) entry which is preliminary data.</text>
</comment>
<gene>
    <name evidence="3" type="ORF">HQN85_03430</name>
</gene>
<dbReference type="PRINTS" id="PR01607">
    <property type="entry name" value="APYRASEFAMLY"/>
</dbReference>
<evidence type="ECO:0000259" key="2">
    <source>
        <dbReference type="Pfam" id="PF02872"/>
    </source>
</evidence>
<feature type="signal peptide" evidence="1">
    <location>
        <begin position="1"/>
        <end position="24"/>
    </location>
</feature>
<feature type="domain" description="5'-Nucleotidase C-terminal" evidence="2">
    <location>
        <begin position="64"/>
        <end position="204"/>
    </location>
</feature>
<dbReference type="EMBL" id="JABMKV010000001">
    <property type="protein sequence ID" value="NQX30761.1"/>
    <property type="molecule type" value="Genomic_DNA"/>
</dbReference>
<dbReference type="PANTHER" id="PTHR11575">
    <property type="entry name" value="5'-NUCLEOTIDASE-RELATED"/>
    <property type="match status" value="1"/>
</dbReference>
<dbReference type="PANTHER" id="PTHR11575:SF24">
    <property type="entry name" value="5'-NUCLEOTIDASE"/>
    <property type="match status" value="1"/>
</dbReference>
<keyword evidence="4" id="KW-1185">Reference proteome</keyword>
<organism evidence="3 4">
    <name type="scientific">Pedobacter boryungensis</name>
    <dbReference type="NCBI Taxonomy" id="869962"/>
    <lineage>
        <taxon>Bacteria</taxon>
        <taxon>Pseudomonadati</taxon>
        <taxon>Bacteroidota</taxon>
        <taxon>Sphingobacteriia</taxon>
        <taxon>Sphingobacteriales</taxon>
        <taxon>Sphingobacteriaceae</taxon>
        <taxon>Pedobacter</taxon>
    </lineage>
</organism>
<evidence type="ECO:0000256" key="1">
    <source>
        <dbReference type="SAM" id="SignalP"/>
    </source>
</evidence>
<dbReference type="Proteomes" id="UP000762110">
    <property type="component" value="Unassembled WGS sequence"/>
</dbReference>
<dbReference type="InterPro" id="IPR006179">
    <property type="entry name" value="5_nucleotidase/apyrase"/>
</dbReference>
<keyword evidence="1" id="KW-0732">Signal</keyword>
<dbReference type="RefSeq" id="WP_173268942.1">
    <property type="nucleotide sequence ID" value="NZ_JABMKV010000001.1"/>
</dbReference>
<accession>A0ABX2DCN9</accession>
<feature type="chain" id="PRO_5046089952" evidence="1">
    <location>
        <begin position="25"/>
        <end position="250"/>
    </location>
</feature>
<sequence length="250" mass="27613">MVTKNKIYFLAASLLFLGSCTAKYAVVKSNREEYKISNDVQVDSTIIKTYMPYKVKVDAEMNTVIGYSDVVLTKSSTVPESVLGNFFADAVFHQAKKMEPAIDFVFPTTKGGLRNDIAKGPINVSNIFELMPFENQLVLFNLKGEDVLKVVNYIAISNGQPVSGLKFNIKEKSPEQIIINGKPFDVTKNYWVLTSDYIASGGDDAVGFATPISRKNIGLLVRDALLREVKQVQAEGKSINAKLDGRITKN</sequence>
<evidence type="ECO:0000313" key="4">
    <source>
        <dbReference type="Proteomes" id="UP000762110"/>
    </source>
</evidence>
<dbReference type="Gene3D" id="3.90.780.10">
    <property type="entry name" value="5'-Nucleotidase, C-terminal domain"/>
    <property type="match status" value="1"/>
</dbReference>
<dbReference type="PROSITE" id="PS51257">
    <property type="entry name" value="PROKAR_LIPOPROTEIN"/>
    <property type="match status" value="1"/>
</dbReference>